<accession>A0A4R5DGK8</accession>
<dbReference type="AlphaFoldDB" id="A0A4R5DGK8"/>
<dbReference type="EMBL" id="SMFL01000019">
    <property type="protein sequence ID" value="TDE09553.1"/>
    <property type="molecule type" value="Genomic_DNA"/>
</dbReference>
<keyword evidence="2" id="KW-1185">Reference proteome</keyword>
<evidence type="ECO:0000313" key="1">
    <source>
        <dbReference type="EMBL" id="TDE09553.1"/>
    </source>
</evidence>
<sequence>MEALFEKTKSEILLKWPNHELKEIYHTDDQNGQTMSLIINCEPPKGVQMSYYKNSTFELLILPQIITDNYQNIRKHYSLSSRGRHFHLKGGKCYVFYQGYEYNEIFGRNILNRNSAYHRFKSIDKAVDLLIHELENG</sequence>
<organism evidence="1 2">
    <name type="scientific">Dyadobacter psychrotolerans</name>
    <dbReference type="NCBI Taxonomy" id="2541721"/>
    <lineage>
        <taxon>Bacteria</taxon>
        <taxon>Pseudomonadati</taxon>
        <taxon>Bacteroidota</taxon>
        <taxon>Cytophagia</taxon>
        <taxon>Cytophagales</taxon>
        <taxon>Spirosomataceae</taxon>
        <taxon>Dyadobacter</taxon>
    </lineage>
</organism>
<dbReference type="Proteomes" id="UP000294850">
    <property type="component" value="Unassembled WGS sequence"/>
</dbReference>
<evidence type="ECO:0000313" key="2">
    <source>
        <dbReference type="Proteomes" id="UP000294850"/>
    </source>
</evidence>
<reference evidence="1 2" key="1">
    <citation type="submission" date="2019-03" db="EMBL/GenBank/DDBJ databases">
        <title>Dyadobacter AR-3-6 sp. nov., isolated from arctic soil.</title>
        <authorList>
            <person name="Chaudhary D.K."/>
        </authorList>
    </citation>
    <scope>NUCLEOTIDE SEQUENCE [LARGE SCALE GENOMIC DNA]</scope>
    <source>
        <strain evidence="1 2">AR-3-6</strain>
    </source>
</reference>
<dbReference type="RefSeq" id="WP_131962058.1">
    <property type="nucleotide sequence ID" value="NZ_SMFL01000019.1"/>
</dbReference>
<protein>
    <submittedName>
        <fullName evidence="1">Uncharacterized protein</fullName>
    </submittedName>
</protein>
<name>A0A4R5DGK8_9BACT</name>
<gene>
    <name evidence="1" type="ORF">E0F88_30145</name>
</gene>
<comment type="caution">
    <text evidence="1">The sequence shown here is derived from an EMBL/GenBank/DDBJ whole genome shotgun (WGS) entry which is preliminary data.</text>
</comment>
<proteinExistence type="predicted"/>